<sequence>MPTPNLSWGHININVSNLDASIAFYEKFGFSVLIPGVPYLGIGKDRPSAIPAAQSNALNVAEGTKARACIMQLDNGFPKIDLTEYAKDAPRPAGANDDLGMMRLCLATQDLAADYALLKQAGVEFLSAPTAGVGELADIAICRDPDGTLIELIEIHLSKWSTE</sequence>
<comment type="caution">
    <text evidence="3">The sequence shown here is derived from an EMBL/GenBank/DDBJ whole genome shotgun (WGS) entry which is preliminary data.</text>
</comment>
<evidence type="ECO:0000313" key="4">
    <source>
        <dbReference type="Proteomes" id="UP000235162"/>
    </source>
</evidence>
<dbReference type="PROSITE" id="PS51819">
    <property type="entry name" value="VOC"/>
    <property type="match status" value="1"/>
</dbReference>
<name>A0AAP8MGB3_9GAMM</name>
<dbReference type="Pfam" id="PF00903">
    <property type="entry name" value="Glyoxalase"/>
    <property type="match status" value="1"/>
</dbReference>
<dbReference type="InterPro" id="IPR051785">
    <property type="entry name" value="MMCE/EMCE_epimerase"/>
</dbReference>
<evidence type="ECO:0000259" key="2">
    <source>
        <dbReference type="PROSITE" id="PS51819"/>
    </source>
</evidence>
<dbReference type="InterPro" id="IPR018146">
    <property type="entry name" value="Glyoxalase_1_CS"/>
</dbReference>
<reference evidence="3 4" key="1">
    <citation type="submission" date="2018-01" db="EMBL/GenBank/DDBJ databases">
        <title>The draft genome sequence of Halioglobus japonicus S1-36.</title>
        <authorList>
            <person name="Du Z.-J."/>
            <person name="Shi M.-J."/>
        </authorList>
    </citation>
    <scope>NUCLEOTIDE SEQUENCE [LARGE SCALE GENOMIC DNA]</scope>
    <source>
        <strain evidence="3 4">S1-36</strain>
    </source>
</reference>
<dbReference type="CDD" id="cd06587">
    <property type="entry name" value="VOC"/>
    <property type="match status" value="1"/>
</dbReference>
<dbReference type="AlphaFoldDB" id="A0AAP8MGB3"/>
<dbReference type="InterPro" id="IPR037523">
    <property type="entry name" value="VOC_core"/>
</dbReference>
<organism evidence="3 4">
    <name type="scientific">Halioglobus japonicus</name>
    <dbReference type="NCBI Taxonomy" id="930805"/>
    <lineage>
        <taxon>Bacteria</taxon>
        <taxon>Pseudomonadati</taxon>
        <taxon>Pseudomonadota</taxon>
        <taxon>Gammaproteobacteria</taxon>
        <taxon>Cellvibrionales</taxon>
        <taxon>Halieaceae</taxon>
        <taxon>Halioglobus</taxon>
    </lineage>
</organism>
<accession>A0AAP8MGB3</accession>
<dbReference type="GO" id="GO:0046872">
    <property type="term" value="F:metal ion binding"/>
    <property type="evidence" value="ECO:0007669"/>
    <property type="project" value="UniProtKB-KW"/>
</dbReference>
<dbReference type="PROSITE" id="PS00934">
    <property type="entry name" value="GLYOXALASE_I_1"/>
    <property type="match status" value="1"/>
</dbReference>
<dbReference type="GO" id="GO:0004462">
    <property type="term" value="F:lactoylglutathione lyase activity"/>
    <property type="evidence" value="ECO:0007669"/>
    <property type="project" value="InterPro"/>
</dbReference>
<dbReference type="GO" id="GO:0046491">
    <property type="term" value="P:L-methylmalonyl-CoA metabolic process"/>
    <property type="evidence" value="ECO:0007669"/>
    <property type="project" value="TreeGrafter"/>
</dbReference>
<dbReference type="Proteomes" id="UP000235162">
    <property type="component" value="Unassembled WGS sequence"/>
</dbReference>
<dbReference type="PANTHER" id="PTHR43048">
    <property type="entry name" value="METHYLMALONYL-COA EPIMERASE"/>
    <property type="match status" value="1"/>
</dbReference>
<dbReference type="EMBL" id="PKUR01000001">
    <property type="protein sequence ID" value="PLW87276.1"/>
    <property type="molecule type" value="Genomic_DNA"/>
</dbReference>
<keyword evidence="1" id="KW-0479">Metal-binding</keyword>
<dbReference type="InterPro" id="IPR029068">
    <property type="entry name" value="Glyas_Bleomycin-R_OHBP_Dase"/>
</dbReference>
<evidence type="ECO:0000313" key="3">
    <source>
        <dbReference type="EMBL" id="PLW87276.1"/>
    </source>
</evidence>
<proteinExistence type="predicted"/>
<protein>
    <submittedName>
        <fullName evidence="3">VOC family protein</fullName>
    </submittedName>
</protein>
<keyword evidence="4" id="KW-1185">Reference proteome</keyword>
<dbReference type="Gene3D" id="3.10.180.10">
    <property type="entry name" value="2,3-Dihydroxybiphenyl 1,2-Dioxygenase, domain 1"/>
    <property type="match status" value="1"/>
</dbReference>
<dbReference type="PANTHER" id="PTHR43048:SF3">
    <property type="entry name" value="METHYLMALONYL-COA EPIMERASE, MITOCHONDRIAL"/>
    <property type="match status" value="1"/>
</dbReference>
<gene>
    <name evidence="3" type="ORF">C0029_01380</name>
</gene>
<evidence type="ECO:0000256" key="1">
    <source>
        <dbReference type="ARBA" id="ARBA00022723"/>
    </source>
</evidence>
<dbReference type="SUPFAM" id="SSF54593">
    <property type="entry name" value="Glyoxalase/Bleomycin resistance protein/Dihydroxybiphenyl dioxygenase"/>
    <property type="match status" value="1"/>
</dbReference>
<feature type="domain" description="VOC" evidence="2">
    <location>
        <begin position="7"/>
        <end position="155"/>
    </location>
</feature>
<dbReference type="GO" id="GO:0004493">
    <property type="term" value="F:methylmalonyl-CoA epimerase activity"/>
    <property type="evidence" value="ECO:0007669"/>
    <property type="project" value="TreeGrafter"/>
</dbReference>
<dbReference type="RefSeq" id="WP_084200642.1">
    <property type="nucleotide sequence ID" value="NZ_BMYL01000001.1"/>
</dbReference>
<dbReference type="KEGG" id="hja:BST95_16830"/>
<dbReference type="InterPro" id="IPR004360">
    <property type="entry name" value="Glyas_Fos-R_dOase_dom"/>
</dbReference>